<dbReference type="GO" id="GO:0051301">
    <property type="term" value="P:cell division"/>
    <property type="evidence" value="ECO:0007669"/>
    <property type="project" value="UniProtKB-KW"/>
</dbReference>
<accession>A0A2G0Q4B0</accession>
<name>A0A2G0Q4B0_XENHO</name>
<dbReference type="AlphaFoldDB" id="A0A2G0Q4B0"/>
<reference evidence="1 3" key="1">
    <citation type="submission" date="2016-06" db="EMBL/GenBank/DDBJ databases">
        <title>Bacterial characters and pathogenicity of Xenorhabdus hominickii from an entomopathogenic nematode, Steinernema monticolum.</title>
        <authorList>
            <person name="Park Y."/>
            <person name="Kim Y."/>
        </authorList>
    </citation>
    <scope>NUCLEOTIDE SEQUENCE [LARGE SCALE GENOMIC DNA]</scope>
    <source>
        <strain evidence="1 3">ANU1</strain>
    </source>
</reference>
<keyword evidence="2" id="KW-0131">Cell cycle</keyword>
<dbReference type="SUPFAM" id="SSF46785">
    <property type="entry name" value="Winged helix' DNA-binding domain"/>
    <property type="match status" value="1"/>
</dbReference>
<proteinExistence type="predicted"/>
<gene>
    <name evidence="1" type="ORF">A9255_19330</name>
    <name evidence="2" type="ORF">Xhom_03134</name>
</gene>
<keyword evidence="3" id="KW-1185">Reference proteome</keyword>
<dbReference type="Proteomes" id="UP000225433">
    <property type="component" value="Unassembled WGS sequence"/>
</dbReference>
<reference evidence="2 4" key="2">
    <citation type="journal article" date="2017" name="Nat. Microbiol.">
        <title>Natural product diversity associated with the nematode symbionts Photorhabdus and Xenorhabdus.</title>
        <authorList>
            <person name="Tobias N.J."/>
            <person name="Wolff H."/>
            <person name="Djahanschiri B."/>
            <person name="Grundmann F."/>
            <person name="Kronenwerth M."/>
            <person name="Shi Y.M."/>
            <person name="Simonyi S."/>
            <person name="Grun P."/>
            <person name="Shapiro-Ilan D."/>
            <person name="Pidot S.J."/>
            <person name="Stinear T.P."/>
            <person name="Ebersberger I."/>
            <person name="Bode H.B."/>
        </authorList>
    </citation>
    <scope>NUCLEOTIDE SEQUENCE [LARGE SCALE GENOMIC DNA]</scope>
    <source>
        <strain evidence="2 4">DSM 17903</strain>
    </source>
</reference>
<evidence type="ECO:0000313" key="2">
    <source>
        <dbReference type="EMBL" id="PHM54064.1"/>
    </source>
</evidence>
<dbReference type="EMBL" id="CP016176">
    <property type="protein sequence ID" value="AOM42509.1"/>
    <property type="molecule type" value="Genomic_DNA"/>
</dbReference>
<organism evidence="2 4">
    <name type="scientific">Xenorhabdus hominickii</name>
    <dbReference type="NCBI Taxonomy" id="351679"/>
    <lineage>
        <taxon>Bacteria</taxon>
        <taxon>Pseudomonadati</taxon>
        <taxon>Pseudomonadota</taxon>
        <taxon>Gammaproteobacteria</taxon>
        <taxon>Enterobacterales</taxon>
        <taxon>Morganellaceae</taxon>
        <taxon>Xenorhabdus</taxon>
    </lineage>
</organism>
<dbReference type="Proteomes" id="UP000094600">
    <property type="component" value="Chromosome"/>
</dbReference>
<dbReference type="KEGG" id="xho:A9255_19330"/>
<dbReference type="STRING" id="351679.A9255_19330"/>
<evidence type="ECO:0000313" key="4">
    <source>
        <dbReference type="Proteomes" id="UP000225433"/>
    </source>
</evidence>
<dbReference type="InterPro" id="IPR036390">
    <property type="entry name" value="WH_DNA-bd_sf"/>
</dbReference>
<dbReference type="Pfam" id="PF13412">
    <property type="entry name" value="HTH_24"/>
    <property type="match status" value="1"/>
</dbReference>
<dbReference type="Gene3D" id="1.10.10.10">
    <property type="entry name" value="Winged helix-like DNA-binding domain superfamily/Winged helix DNA-binding domain"/>
    <property type="match status" value="1"/>
</dbReference>
<dbReference type="EMBL" id="NJAI01000005">
    <property type="protein sequence ID" value="PHM54064.1"/>
    <property type="molecule type" value="Genomic_DNA"/>
</dbReference>
<keyword evidence="2" id="KW-0132">Cell division</keyword>
<evidence type="ECO:0000313" key="3">
    <source>
        <dbReference type="Proteomes" id="UP000094600"/>
    </source>
</evidence>
<dbReference type="InterPro" id="IPR036388">
    <property type="entry name" value="WH-like_DNA-bd_sf"/>
</dbReference>
<evidence type="ECO:0000313" key="1">
    <source>
        <dbReference type="EMBL" id="AOM42509.1"/>
    </source>
</evidence>
<protein>
    <submittedName>
        <fullName evidence="2">Cell division protein Fic</fullName>
    </submittedName>
</protein>
<sequence>MLFIDFMLEKLAEALRESLDSQKRNSVAMSVQVSVQNSRRFNATSQKILAVIIVAPAITIIQLAENLGVNRRTIECNIKILQDAEYLIRIGAKKRWLLENWIVGKLCGQ</sequence>